<feature type="transmembrane region" description="Helical" evidence="1">
    <location>
        <begin position="20"/>
        <end position="40"/>
    </location>
</feature>
<feature type="transmembrane region" description="Helical" evidence="1">
    <location>
        <begin position="79"/>
        <end position="96"/>
    </location>
</feature>
<keyword evidence="1" id="KW-1133">Transmembrane helix</keyword>
<evidence type="ECO:0000313" key="2">
    <source>
        <dbReference type="EMBL" id="OAN53911.1"/>
    </source>
</evidence>
<feature type="transmembrane region" description="Helical" evidence="1">
    <location>
        <begin position="214"/>
        <end position="235"/>
    </location>
</feature>
<feature type="transmembrane region" description="Helical" evidence="1">
    <location>
        <begin position="103"/>
        <end position="121"/>
    </location>
</feature>
<feature type="transmembrane region" description="Helical" evidence="1">
    <location>
        <begin position="181"/>
        <end position="202"/>
    </location>
</feature>
<proteinExistence type="predicted"/>
<dbReference type="Proteomes" id="UP000078428">
    <property type="component" value="Unassembled WGS sequence"/>
</dbReference>
<feature type="transmembrane region" description="Helical" evidence="1">
    <location>
        <begin position="312"/>
        <end position="331"/>
    </location>
</feature>
<feature type="transmembrane region" description="Helical" evidence="1">
    <location>
        <begin position="153"/>
        <end position="169"/>
    </location>
</feature>
<protein>
    <recommendedName>
        <fullName evidence="4">Glycosyltransferase RgtA/B/C/D-like domain-containing protein</fullName>
    </recommendedName>
</protein>
<evidence type="ECO:0000313" key="3">
    <source>
        <dbReference type="Proteomes" id="UP000078428"/>
    </source>
</evidence>
<feature type="transmembrane region" description="Helical" evidence="1">
    <location>
        <begin position="255"/>
        <end position="276"/>
    </location>
</feature>
<evidence type="ECO:0008006" key="4">
    <source>
        <dbReference type="Google" id="ProtNLM"/>
    </source>
</evidence>
<sequence>MIKSGQPDAASGQRSYRLTVLGLGGLAALLLAYPLARMAFTFEIDNTEGWNAYHQLRALAGQSLYDGGSPYFFNNYPPLSFYLVGWLSALLGDVVMVGRWVSLLAFAAICLSVASVVRSGGGSRLDALFGAVTCVGLFSTLGVDYVGKDNPQFLGLALMSLGLAVHLAGPPGARRAVVTAGLFALGVMTKHSVVCIPLLVSLDVLIRGNARSRAAYLASGAVLAGLAFAVVWGLAGPAFFTQLLARRTWEEARAFLFTIEVLGQVQAAMAVVGLALLHARKQRPARLVLAQLGIAWVLAIFFSGGAGTDINVFFDVLVALSMGAGLAPHLVGIPRARAALALAIHAGIIFYSPFCLGRLGVELLGDMDEREKMFAEDVAYVAAIPGTALCHSHLVCLRAGKPAFYDPVNMMQAMTFGRLPTDTLTGMLERQEIAVVQITDPPPHPEDDIPGTRGIPARYVDFQPEAFEALRQHYVLDRVGASGRFYRPRR</sequence>
<comment type="caution">
    <text evidence="2">The sequence shown here is derived from an EMBL/GenBank/DDBJ whole genome shotgun (WGS) entry which is preliminary data.</text>
</comment>
<dbReference type="AlphaFoldDB" id="A0A178MV93"/>
<dbReference type="STRING" id="1285242.A6A04_13550"/>
<gene>
    <name evidence="2" type="ORF">A6A04_13550</name>
</gene>
<evidence type="ECO:0000256" key="1">
    <source>
        <dbReference type="SAM" id="Phobius"/>
    </source>
</evidence>
<dbReference type="OrthoDB" id="128991at2"/>
<accession>A0A178MV93</accession>
<reference evidence="2 3" key="1">
    <citation type="submission" date="2016-04" db="EMBL/GenBank/DDBJ databases">
        <title>Draft genome sequence of freshwater magnetotactic bacteria Magnetospirillum marisnigri SP-1 and Magnetospirillum moscoviense BB-1.</title>
        <authorList>
            <person name="Koziaeva V."/>
            <person name="Dziuba M.V."/>
            <person name="Ivanov T.M."/>
            <person name="Kuznetsov B."/>
            <person name="Grouzdev D.S."/>
        </authorList>
    </citation>
    <scope>NUCLEOTIDE SEQUENCE [LARGE SCALE GENOMIC DNA]</scope>
    <source>
        <strain evidence="2 3">SP-1</strain>
    </source>
</reference>
<feature type="transmembrane region" description="Helical" evidence="1">
    <location>
        <begin position="288"/>
        <end position="306"/>
    </location>
</feature>
<keyword evidence="1" id="KW-0472">Membrane</keyword>
<name>A0A178MV93_9PROT</name>
<organism evidence="2 3">
    <name type="scientific">Paramagnetospirillum marisnigri</name>
    <dbReference type="NCBI Taxonomy" id="1285242"/>
    <lineage>
        <taxon>Bacteria</taxon>
        <taxon>Pseudomonadati</taxon>
        <taxon>Pseudomonadota</taxon>
        <taxon>Alphaproteobacteria</taxon>
        <taxon>Rhodospirillales</taxon>
        <taxon>Magnetospirillaceae</taxon>
        <taxon>Paramagnetospirillum</taxon>
    </lineage>
</organism>
<dbReference type="RefSeq" id="WP_068489971.1">
    <property type="nucleotide sequence ID" value="NZ_LWQT01000038.1"/>
</dbReference>
<keyword evidence="3" id="KW-1185">Reference proteome</keyword>
<dbReference type="EMBL" id="LWQT01000038">
    <property type="protein sequence ID" value="OAN53911.1"/>
    <property type="molecule type" value="Genomic_DNA"/>
</dbReference>
<feature type="transmembrane region" description="Helical" evidence="1">
    <location>
        <begin position="338"/>
        <end position="359"/>
    </location>
</feature>
<feature type="transmembrane region" description="Helical" evidence="1">
    <location>
        <begin position="127"/>
        <end position="146"/>
    </location>
</feature>
<keyword evidence="1" id="KW-0812">Transmembrane</keyword>